<evidence type="ECO:0000313" key="3">
    <source>
        <dbReference type="Proteomes" id="UP000800097"/>
    </source>
</evidence>
<name>A0A6A6JWI5_WESOR</name>
<reference evidence="2" key="1">
    <citation type="journal article" date="2020" name="Stud. Mycol.">
        <title>101 Dothideomycetes genomes: a test case for predicting lifestyles and emergence of pathogens.</title>
        <authorList>
            <person name="Haridas S."/>
            <person name="Albert R."/>
            <person name="Binder M."/>
            <person name="Bloem J."/>
            <person name="Labutti K."/>
            <person name="Salamov A."/>
            <person name="Andreopoulos B."/>
            <person name="Baker S."/>
            <person name="Barry K."/>
            <person name="Bills G."/>
            <person name="Bluhm B."/>
            <person name="Cannon C."/>
            <person name="Castanera R."/>
            <person name="Culley D."/>
            <person name="Daum C."/>
            <person name="Ezra D."/>
            <person name="Gonzalez J."/>
            <person name="Henrissat B."/>
            <person name="Kuo A."/>
            <person name="Liang C."/>
            <person name="Lipzen A."/>
            <person name="Lutzoni F."/>
            <person name="Magnuson J."/>
            <person name="Mondo S."/>
            <person name="Nolan M."/>
            <person name="Ohm R."/>
            <person name="Pangilinan J."/>
            <person name="Park H.-J."/>
            <person name="Ramirez L."/>
            <person name="Alfaro M."/>
            <person name="Sun H."/>
            <person name="Tritt A."/>
            <person name="Yoshinaga Y."/>
            <person name="Zwiers L.-H."/>
            <person name="Turgeon B."/>
            <person name="Goodwin S."/>
            <person name="Spatafora J."/>
            <person name="Crous P."/>
            <person name="Grigoriev I."/>
        </authorList>
    </citation>
    <scope>NUCLEOTIDE SEQUENCE</scope>
    <source>
        <strain evidence="2">CBS 379.55</strain>
    </source>
</reference>
<dbReference type="GeneID" id="54550733"/>
<dbReference type="Proteomes" id="UP000800097">
    <property type="component" value="Unassembled WGS sequence"/>
</dbReference>
<accession>A0A6A6JWI5</accession>
<dbReference type="PANTHER" id="PTHR40620">
    <property type="entry name" value="RESISTANCE PROTEIN CRD2, PUTATIVE (AFU_ORTHOLOGUE AFUA_4G04318)-RELATED"/>
    <property type="match status" value="1"/>
</dbReference>
<dbReference type="AlphaFoldDB" id="A0A6A6JWI5"/>
<protein>
    <recommendedName>
        <fullName evidence="1">DUF7871 domain-containing protein</fullName>
    </recommendedName>
</protein>
<feature type="domain" description="DUF7871" evidence="1">
    <location>
        <begin position="2"/>
        <end position="67"/>
    </location>
</feature>
<evidence type="ECO:0000313" key="2">
    <source>
        <dbReference type="EMBL" id="KAF2280178.1"/>
    </source>
</evidence>
<dbReference type="InterPro" id="IPR057193">
    <property type="entry name" value="DUF7871"/>
</dbReference>
<dbReference type="OrthoDB" id="4140664at2759"/>
<keyword evidence="3" id="KW-1185">Reference proteome</keyword>
<dbReference type="EMBL" id="ML986485">
    <property type="protein sequence ID" value="KAF2280178.1"/>
    <property type="molecule type" value="Genomic_DNA"/>
</dbReference>
<evidence type="ECO:0000259" key="1">
    <source>
        <dbReference type="Pfam" id="PF25277"/>
    </source>
</evidence>
<proteinExistence type="predicted"/>
<dbReference type="PANTHER" id="PTHR40620:SF1">
    <property type="entry name" value="RESISTANCE PROTEIN CRD2, PUTATIVE (AFU_ORTHOLOGUE AFUA_4G04318)-RELATED"/>
    <property type="match status" value="1"/>
</dbReference>
<dbReference type="RefSeq" id="XP_033657716.1">
    <property type="nucleotide sequence ID" value="XM_033797558.1"/>
</dbReference>
<gene>
    <name evidence="2" type="ORF">EI97DRAFT_429939</name>
</gene>
<dbReference type="Pfam" id="PF25277">
    <property type="entry name" value="DUF7871"/>
    <property type="match status" value="1"/>
</dbReference>
<sequence>MTCCGRNNGQCVCAAEATCSCGKQPALQCTCEKAATENKLPEHTCVCGKRAEGACTCSRAKNESASANEANEIDFTTQK</sequence>
<organism evidence="2 3">
    <name type="scientific">Westerdykella ornata</name>
    <dbReference type="NCBI Taxonomy" id="318751"/>
    <lineage>
        <taxon>Eukaryota</taxon>
        <taxon>Fungi</taxon>
        <taxon>Dikarya</taxon>
        <taxon>Ascomycota</taxon>
        <taxon>Pezizomycotina</taxon>
        <taxon>Dothideomycetes</taxon>
        <taxon>Pleosporomycetidae</taxon>
        <taxon>Pleosporales</taxon>
        <taxon>Sporormiaceae</taxon>
        <taxon>Westerdykella</taxon>
    </lineage>
</organism>